<dbReference type="Gene3D" id="3.80.10.10">
    <property type="entry name" value="Ribonuclease Inhibitor"/>
    <property type="match status" value="1"/>
</dbReference>
<protein>
    <submittedName>
        <fullName evidence="1">Uncharacterized protein</fullName>
    </submittedName>
</protein>
<dbReference type="InterPro" id="IPR053139">
    <property type="entry name" value="Surface_bspA-like"/>
</dbReference>
<dbReference type="PANTHER" id="PTHR45661">
    <property type="entry name" value="SURFACE ANTIGEN"/>
    <property type="match status" value="1"/>
</dbReference>
<dbReference type="RefSeq" id="WP_100015706.1">
    <property type="nucleotide sequence ID" value="NZ_CP024732.1"/>
</dbReference>
<dbReference type="Proteomes" id="UP000228641">
    <property type="component" value="Unassembled WGS sequence"/>
</dbReference>
<accession>A0A2D3M5J7</accession>
<name>A0A2D3M5J7_PREIN</name>
<evidence type="ECO:0000313" key="1">
    <source>
        <dbReference type="EMBL" id="PJF01169.1"/>
    </source>
</evidence>
<reference evidence="1 2" key="1">
    <citation type="submission" date="2017-11" db="EMBL/GenBank/DDBJ databases">
        <title>Genome sequencing of Prevotella intermedia KCOM 1779.</title>
        <authorList>
            <person name="Kook J.-K."/>
            <person name="Park S.-N."/>
            <person name="Lim Y.K."/>
        </authorList>
    </citation>
    <scope>NUCLEOTIDE SEQUENCE [LARGE SCALE GENOMIC DNA]</scope>
    <source>
        <strain evidence="1 2">KCOM 1779</strain>
    </source>
</reference>
<evidence type="ECO:0000313" key="2">
    <source>
        <dbReference type="Proteomes" id="UP000228641"/>
    </source>
</evidence>
<dbReference type="InterPro" id="IPR032675">
    <property type="entry name" value="LRR_dom_sf"/>
</dbReference>
<organism evidence="1 2">
    <name type="scientific">Prevotella intermedia</name>
    <dbReference type="NCBI Taxonomy" id="28131"/>
    <lineage>
        <taxon>Bacteria</taxon>
        <taxon>Pseudomonadati</taxon>
        <taxon>Bacteroidota</taxon>
        <taxon>Bacteroidia</taxon>
        <taxon>Bacteroidales</taxon>
        <taxon>Prevotellaceae</taxon>
        <taxon>Prevotella</taxon>
    </lineage>
</organism>
<sequence>MKKILFLCISLLILGNAKAELKHSTAADGTVTLTLQRTGDLKDGYNGLPETVKNATKMVVVTQNGAQISSEDAYFLFGSWNYQNQFPNILKLDLENAKLMNDADLQWLGMMSKLEYLTFPKTTKEVPTQCLVSKRNNCIKEVIFPDNLENPDEVVNIGVQAFQQSKTLEKIIFKKGVGTIGLQCFAQCTALKYVKFYNGTKTIDAQAFKDCSKLEDIVLPEGLEEIKKGAFHGSAIKTIRLPNSLRYIRKQAFGLCYELKTITIPANVELIEKTAFQQNYNLSDVYVLGTETKCAEQGFEPVNTQWYTYNGAGTGEKVTRKDYHPYDETKMKTRTVFHYPKAAYEKYVNEDARKLGTSGYNRQYTTGEYGHKWAKIEDGRYNNGNNSNTYPEYKGWQDFMLIGGEVKEESWEDMKGDKWYTMCFPFEMTREQLESAYGATVEVVEFSGVKVAKDKKNNKTIKLEFKKVVEGSTKAHHPYMIHPGFHTGDRKGVLCTITGVDIKKAKENEKADLLKKVSFEADGVTYTFIGNYDDNKQLVEHSYYYYSGDDESKYKNNFYKTKTTAGTKWSKYAACILLNKDDGVKAKVAIEYADNEADTPTKIGTISVVADVLKDNRIYNINGQLINYSVQNMDKLPKGIYIINGKKFVKQ</sequence>
<dbReference type="AlphaFoldDB" id="A0A2D3M5J7"/>
<proteinExistence type="predicted"/>
<gene>
    <name evidence="1" type="ORF">CUB97_08005</name>
</gene>
<dbReference type="SUPFAM" id="SSF52058">
    <property type="entry name" value="L domain-like"/>
    <property type="match status" value="1"/>
</dbReference>
<comment type="caution">
    <text evidence="1">The sequence shown here is derived from an EMBL/GenBank/DDBJ whole genome shotgun (WGS) entry which is preliminary data.</text>
</comment>
<dbReference type="InterPro" id="IPR026906">
    <property type="entry name" value="LRR_5"/>
</dbReference>
<dbReference type="EMBL" id="PGGD01000001">
    <property type="protein sequence ID" value="PJF01169.1"/>
    <property type="molecule type" value="Genomic_DNA"/>
</dbReference>
<dbReference type="Pfam" id="PF13306">
    <property type="entry name" value="LRR_5"/>
    <property type="match status" value="1"/>
</dbReference>
<dbReference type="PANTHER" id="PTHR45661:SF3">
    <property type="entry name" value="IG-LIKE DOMAIN-CONTAINING PROTEIN"/>
    <property type="match status" value="1"/>
</dbReference>